<evidence type="ECO:0000256" key="2">
    <source>
        <dbReference type="ARBA" id="ARBA00011643"/>
    </source>
</evidence>
<organism evidence="5 6">
    <name type="scientific">Leucobacter chromiireducens subsp. chromiireducens</name>
    <dbReference type="NCBI Taxonomy" id="660067"/>
    <lineage>
        <taxon>Bacteria</taxon>
        <taxon>Bacillati</taxon>
        <taxon>Actinomycetota</taxon>
        <taxon>Actinomycetes</taxon>
        <taxon>Micrococcales</taxon>
        <taxon>Microbacteriaceae</taxon>
        <taxon>Leucobacter</taxon>
    </lineage>
</organism>
<evidence type="ECO:0000256" key="1">
    <source>
        <dbReference type="ARBA" id="ARBA00006964"/>
    </source>
</evidence>
<dbReference type="Pfam" id="PF01784">
    <property type="entry name" value="DUF34_NIF3"/>
    <property type="match status" value="1"/>
</dbReference>
<evidence type="ECO:0000313" key="5">
    <source>
        <dbReference type="EMBL" id="MBL3690516.1"/>
    </source>
</evidence>
<proteinExistence type="inferred from homology"/>
<sequence length="300" mass="31071">MSDRSEFTTPEASATEPDTRLADFLEVADELWPLATAESWDRVGLTSGDPRAALTRALLAVDVTEATVTEALETGADLLFTHHPLLLRGVHTLAEDTAKGALIARLIRGGCALYSAHTNADAPADGVSDVFARRLGLVHAQPIVPSQHPAAHPGAGIGRVGTLPHPTSLRELAERLAEILPQTVSGVRVGGDPNREVSRVALLGGAGDSLLDHPLVRAADVYVTSDLRHHPAQESLELGAAAGGPALIDVAHWASESLWLAGAAETLGARLPGVAFSVSSARTDPWAFAVGALAEPGAAA</sequence>
<comment type="subunit">
    <text evidence="2">Homohexamer.</text>
</comment>
<comment type="similarity">
    <text evidence="1">Belongs to the GTP cyclohydrolase I type 2/NIF3 family.</text>
</comment>
<comment type="caution">
    <text evidence="5">The sequence shown here is derived from an EMBL/GenBank/DDBJ whole genome shotgun (WGS) entry which is preliminary data.</text>
</comment>
<evidence type="ECO:0000313" key="6">
    <source>
        <dbReference type="Proteomes" id="UP001646141"/>
    </source>
</evidence>
<evidence type="ECO:0000256" key="3">
    <source>
        <dbReference type="ARBA" id="ARBA00022112"/>
    </source>
</evidence>
<name>A0ABS1SUC2_9MICO</name>
<dbReference type="PANTHER" id="PTHR13799">
    <property type="entry name" value="NGG1 INTERACTING FACTOR 3"/>
    <property type="match status" value="1"/>
</dbReference>
<keyword evidence="4" id="KW-0479">Metal-binding</keyword>
<dbReference type="InterPro" id="IPR036069">
    <property type="entry name" value="DUF34/NIF3_sf"/>
</dbReference>
<dbReference type="PANTHER" id="PTHR13799:SF14">
    <property type="entry name" value="GTP CYCLOHYDROLASE 1 TYPE 2 HOMOLOG"/>
    <property type="match status" value="1"/>
</dbReference>
<dbReference type="SUPFAM" id="SSF102705">
    <property type="entry name" value="NIF3 (NGG1p interacting factor 3)-like"/>
    <property type="match status" value="1"/>
</dbReference>
<keyword evidence="6" id="KW-1185">Reference proteome</keyword>
<gene>
    <name evidence="5" type="ORF">D3226_11190</name>
</gene>
<dbReference type="InterPro" id="IPR002678">
    <property type="entry name" value="DUF34/NIF3"/>
</dbReference>
<evidence type="ECO:0000256" key="4">
    <source>
        <dbReference type="ARBA" id="ARBA00022723"/>
    </source>
</evidence>
<dbReference type="RefSeq" id="WP_202382678.1">
    <property type="nucleotide sequence ID" value="NZ_BAAAMA010000010.1"/>
</dbReference>
<dbReference type="NCBIfam" id="TIGR00486">
    <property type="entry name" value="YbgI_SA1388"/>
    <property type="match status" value="1"/>
</dbReference>
<dbReference type="Gene3D" id="3.40.1390.30">
    <property type="entry name" value="NIF3 (NGG1p interacting factor 3)-like"/>
    <property type="match status" value="2"/>
</dbReference>
<accession>A0ABS1SUC2</accession>
<dbReference type="Proteomes" id="UP001646141">
    <property type="component" value="Unassembled WGS sequence"/>
</dbReference>
<protein>
    <recommendedName>
        <fullName evidence="3">GTP cyclohydrolase 1 type 2 homolog</fullName>
    </recommendedName>
</protein>
<reference evidence="5 6" key="1">
    <citation type="submission" date="2018-09" db="EMBL/GenBank/DDBJ databases">
        <title>Comparative genomics of Leucobacter spp.</title>
        <authorList>
            <person name="Reis A.C."/>
            <person name="Kolvenbach B.A."/>
            <person name="Corvini P.F.X."/>
            <person name="Nunes O.C."/>
        </authorList>
    </citation>
    <scope>NUCLEOTIDE SEQUENCE [LARGE SCALE GENOMIC DNA]</scope>
    <source>
        <strain evidence="5 6">L-1</strain>
    </source>
</reference>
<dbReference type="EMBL" id="QYAD01000004">
    <property type="protein sequence ID" value="MBL3690516.1"/>
    <property type="molecule type" value="Genomic_DNA"/>
</dbReference>